<sequence>MCKSHCHVKHHRLTQLLSATPDHQSTDTLTKETKSLSNFRNYLIETAWPVDEVVPDPLPSLCFSVVHLACLLGKHKALHVLMSEFTFDPLIRTAITEETPLHMTLKSIHHQSNNGIFLSDVVVSIVKTLSQCMHASLLLSAKDYEGNTVFHTMAESISSVTMISVTVLLVYLFRVLVYFQLNGLSVSAACLNLSNSLTDCNRAGQTVEQLLQSSALGRELLEYLKYARDSLMKEVITGSTVRCMDDVTSSLSQGQNAINGDKAALSKTEGIKIKTEVDELCTSSCLQNPSTDNNLVVTAQNQECDEPTTQVDARLINVTEPESLVDFILSSECGINSKAKKRIVQCYLAEYARRLPDPEVEELGNEAQMIKSAIEFKTRKMLSLIDERNKQRILKSLVDQRIKLIDELTQALQ</sequence>
<feature type="transmembrane region" description="Helical" evidence="1">
    <location>
        <begin position="160"/>
        <end position="181"/>
    </location>
</feature>
<dbReference type="OrthoDB" id="10361312at2759"/>
<keyword evidence="1" id="KW-0472">Membrane</keyword>
<name>A0A9W9Y8Y3_9CNID</name>
<accession>A0A9W9Y8Y3</accession>
<dbReference type="InterPro" id="IPR036770">
    <property type="entry name" value="Ankyrin_rpt-contain_sf"/>
</dbReference>
<comment type="caution">
    <text evidence="2">The sequence shown here is derived from an EMBL/GenBank/DDBJ whole genome shotgun (WGS) entry which is preliminary data.</text>
</comment>
<evidence type="ECO:0000313" key="2">
    <source>
        <dbReference type="EMBL" id="KAJ7325640.1"/>
    </source>
</evidence>
<protein>
    <submittedName>
        <fullName evidence="2">Uncharacterized protein</fullName>
    </submittedName>
</protein>
<organism evidence="2 3">
    <name type="scientific">Desmophyllum pertusum</name>
    <dbReference type="NCBI Taxonomy" id="174260"/>
    <lineage>
        <taxon>Eukaryota</taxon>
        <taxon>Metazoa</taxon>
        <taxon>Cnidaria</taxon>
        <taxon>Anthozoa</taxon>
        <taxon>Hexacorallia</taxon>
        <taxon>Scleractinia</taxon>
        <taxon>Caryophylliina</taxon>
        <taxon>Caryophylliidae</taxon>
        <taxon>Desmophyllum</taxon>
    </lineage>
</organism>
<evidence type="ECO:0000313" key="3">
    <source>
        <dbReference type="Proteomes" id="UP001163046"/>
    </source>
</evidence>
<dbReference type="AlphaFoldDB" id="A0A9W9Y8Y3"/>
<keyword evidence="1" id="KW-1133">Transmembrane helix</keyword>
<keyword evidence="3" id="KW-1185">Reference proteome</keyword>
<dbReference type="Gene3D" id="1.25.40.20">
    <property type="entry name" value="Ankyrin repeat-containing domain"/>
    <property type="match status" value="1"/>
</dbReference>
<gene>
    <name evidence="2" type="ORF">OS493_029503</name>
</gene>
<dbReference type="Proteomes" id="UP001163046">
    <property type="component" value="Unassembled WGS sequence"/>
</dbReference>
<keyword evidence="1" id="KW-0812">Transmembrane</keyword>
<evidence type="ECO:0000256" key="1">
    <source>
        <dbReference type="SAM" id="Phobius"/>
    </source>
</evidence>
<dbReference type="EMBL" id="MU827807">
    <property type="protein sequence ID" value="KAJ7325640.1"/>
    <property type="molecule type" value="Genomic_DNA"/>
</dbReference>
<reference evidence="2" key="1">
    <citation type="submission" date="2023-01" db="EMBL/GenBank/DDBJ databases">
        <title>Genome assembly of the deep-sea coral Lophelia pertusa.</title>
        <authorList>
            <person name="Herrera S."/>
            <person name="Cordes E."/>
        </authorList>
    </citation>
    <scope>NUCLEOTIDE SEQUENCE</scope>
    <source>
        <strain evidence="2">USNM1676648</strain>
        <tissue evidence="2">Polyp</tissue>
    </source>
</reference>
<proteinExistence type="predicted"/>